<evidence type="ECO:0000313" key="3">
    <source>
        <dbReference type="Proteomes" id="UP000235392"/>
    </source>
</evidence>
<dbReference type="Proteomes" id="UP000235392">
    <property type="component" value="Unassembled WGS sequence"/>
</dbReference>
<evidence type="ECO:0000313" key="2">
    <source>
        <dbReference type="EMBL" id="PLW46384.1"/>
    </source>
</evidence>
<feature type="region of interest" description="Disordered" evidence="1">
    <location>
        <begin position="381"/>
        <end position="464"/>
    </location>
</feature>
<dbReference type="AlphaFoldDB" id="A0A2N5V8R7"/>
<organism evidence="2 3">
    <name type="scientific">Puccinia coronata f. sp. avenae</name>
    <dbReference type="NCBI Taxonomy" id="200324"/>
    <lineage>
        <taxon>Eukaryota</taxon>
        <taxon>Fungi</taxon>
        <taxon>Dikarya</taxon>
        <taxon>Basidiomycota</taxon>
        <taxon>Pucciniomycotina</taxon>
        <taxon>Pucciniomycetes</taxon>
        <taxon>Pucciniales</taxon>
        <taxon>Pucciniaceae</taxon>
        <taxon>Puccinia</taxon>
    </lineage>
</organism>
<feature type="region of interest" description="Disordered" evidence="1">
    <location>
        <begin position="500"/>
        <end position="561"/>
    </location>
</feature>
<protein>
    <submittedName>
        <fullName evidence="2">Uncharacterized protein</fullName>
    </submittedName>
</protein>
<dbReference type="EMBL" id="PGCI01000040">
    <property type="protein sequence ID" value="PLW46384.1"/>
    <property type="molecule type" value="Genomic_DNA"/>
</dbReference>
<name>A0A2N5V8R7_9BASI</name>
<gene>
    <name evidence="2" type="ORF">PCASD_05488</name>
</gene>
<accession>A0A2N5V8R7</accession>
<proteinExistence type="predicted"/>
<reference evidence="2 3" key="1">
    <citation type="submission" date="2017-11" db="EMBL/GenBank/DDBJ databases">
        <title>De novo assembly and phasing of dikaryotic genomes from two isolates of Puccinia coronata f. sp. avenae, the causal agent of oat crown rust.</title>
        <authorList>
            <person name="Miller M.E."/>
            <person name="Zhang Y."/>
            <person name="Omidvar V."/>
            <person name="Sperschneider J."/>
            <person name="Schwessinger B."/>
            <person name="Raley C."/>
            <person name="Palmer J.M."/>
            <person name="Garnica D."/>
            <person name="Upadhyaya N."/>
            <person name="Rathjen J."/>
            <person name="Taylor J.M."/>
            <person name="Park R.F."/>
            <person name="Dodds P.N."/>
            <person name="Hirsch C.D."/>
            <person name="Kianian S.F."/>
            <person name="Figueroa M."/>
        </authorList>
    </citation>
    <scope>NUCLEOTIDE SEQUENCE [LARGE SCALE GENOMIC DNA]</scope>
    <source>
        <strain evidence="2">12SD80</strain>
    </source>
</reference>
<feature type="compositionally biased region" description="Polar residues" evidence="1">
    <location>
        <begin position="397"/>
        <end position="418"/>
    </location>
</feature>
<sequence>MVLANRPAAPLSTAQATVLSIPAAAPLLTALDQLTVMAVSPPAAHLTTELIWAAPFHNKSKSQDLLLAPSQATPVLVSFKLFYEPGNKPGAAQGTPSTIPSLTLQGGHASGAPAACPPGRRAISLSPRNIYLEYGMYICSTLNDLCKDLPHGIAAKRSSTSAKEWGKVSNKEEIVWKTMLIDWTWDEFKLLTMKFIAQACGCQSIDKASGHLHKHLTLLDKAGLLKWKCIPFLEAVIDNPASKVIIRISMDDPNVQAAKKTQEEANNETLALSYAPDDQRLASVMSKSRMIVNPKADVGSAKRTELIEALMVHIMKIYGCNAEALAIRDPYDKTKSIRIKCNWLFLWARALEHKAPGVDFNHPPRTADFPLETYAISTIKEISNSPIPEEEEEEDASASTPKNGAAISQPQRSSTSPQKKGPEHCPHNAPAGPQRKHSLVRDTSPKRKFTPVQKLPNGRILPPRLIPQAKKGRTLAPPIVTGHSREDLVFLIPKPSEPASPVHEDLLGTPIAVPAGPHGPGGSNANSSRENDSVHAGHNKKPPTPERPNSQESHSGDSCIMFTPNSQPNGLLHRSPACKFHRSPSCVDHQFSRLNFVSHQGGRGVAPGSSTRKASSSRGASTMRISFWFGSPGQFFGLAIRSRLQYNYGCQQAMPPTHGPRACFDTPPVSHTRQV</sequence>
<comment type="caution">
    <text evidence="2">The sequence shown here is derived from an EMBL/GenBank/DDBJ whole genome shotgun (WGS) entry which is preliminary data.</text>
</comment>
<evidence type="ECO:0000256" key="1">
    <source>
        <dbReference type="SAM" id="MobiDB-lite"/>
    </source>
</evidence>